<keyword evidence="5 7" id="KW-0067">ATP-binding</keyword>
<dbReference type="PATRIC" id="fig|2287.9.peg.30"/>
<feature type="domain" description="ATP-grasp" evidence="8">
    <location>
        <begin position="130"/>
        <end position="324"/>
    </location>
</feature>
<feature type="binding site" evidence="7">
    <location>
        <begin position="206"/>
        <end position="209"/>
    </location>
    <ligand>
        <name>ATP</name>
        <dbReference type="ChEBI" id="CHEBI:30616"/>
    </ligand>
</feature>
<dbReference type="GO" id="GO:0005524">
    <property type="term" value="F:ATP binding"/>
    <property type="evidence" value="ECO:0007669"/>
    <property type="project" value="UniProtKB-UniRule"/>
</dbReference>
<dbReference type="EC" id="6.3.1.21" evidence="7"/>
<evidence type="ECO:0000256" key="3">
    <source>
        <dbReference type="ARBA" id="ARBA00022741"/>
    </source>
</evidence>
<comment type="catalytic activity">
    <reaction evidence="7">
        <text>N(1)-(5-phospho-beta-D-ribosyl)glycinamide + formate + ATP = N(2)-formyl-N(1)-(5-phospho-beta-D-ribosyl)glycinamide + ADP + phosphate + H(+)</text>
        <dbReference type="Rhea" id="RHEA:24829"/>
        <dbReference type="ChEBI" id="CHEBI:15378"/>
        <dbReference type="ChEBI" id="CHEBI:15740"/>
        <dbReference type="ChEBI" id="CHEBI:30616"/>
        <dbReference type="ChEBI" id="CHEBI:43474"/>
        <dbReference type="ChEBI" id="CHEBI:143788"/>
        <dbReference type="ChEBI" id="CHEBI:147286"/>
        <dbReference type="ChEBI" id="CHEBI:456216"/>
        <dbReference type="EC" id="6.3.1.21"/>
    </reaction>
</comment>
<dbReference type="GO" id="GO:0005829">
    <property type="term" value="C:cytosol"/>
    <property type="evidence" value="ECO:0007669"/>
    <property type="project" value="TreeGrafter"/>
</dbReference>
<feature type="binding site" evidence="7">
    <location>
        <begin position="380"/>
        <end position="381"/>
    </location>
    <ligand>
        <name>N(1)-(5-phospho-beta-D-ribosyl)glycinamide</name>
        <dbReference type="ChEBI" id="CHEBI:143788"/>
    </ligand>
</feature>
<dbReference type="GO" id="GO:0004644">
    <property type="term" value="F:phosphoribosylglycinamide formyltransferase activity"/>
    <property type="evidence" value="ECO:0007669"/>
    <property type="project" value="InterPro"/>
</dbReference>
<evidence type="ECO:0000256" key="5">
    <source>
        <dbReference type="ARBA" id="ARBA00022840"/>
    </source>
</evidence>
<dbReference type="PANTHER" id="PTHR43055:SF1">
    <property type="entry name" value="FORMATE-DEPENDENT PHOSPHORIBOSYLGLYCINAMIDE FORMYLTRANSFERASE"/>
    <property type="match status" value="1"/>
</dbReference>
<dbReference type="InterPro" id="IPR013815">
    <property type="entry name" value="ATP_grasp_subdomain_1"/>
</dbReference>
<feature type="binding site" evidence="7">
    <location>
        <position position="302"/>
    </location>
    <ligand>
        <name>N(1)-(5-phospho-beta-D-ribosyl)glycinamide</name>
        <dbReference type="ChEBI" id="CHEBI:143788"/>
    </ligand>
</feature>
<proteinExistence type="inferred from homology"/>
<dbReference type="EMBL" id="LT549890">
    <property type="protein sequence ID" value="SAI83582.1"/>
    <property type="molecule type" value="Genomic_DNA"/>
</dbReference>
<sequence length="409" mass="45539">MKIYYLELSNCHMEIGTPLFEGSKKILLLGSGELGKEMAIEAQRMGLEVVALDRYDLAPAMHVAHRKYVVDMMNPNAIKAVVKRERPDAIIAEIEAINTDALIELESNGFRVVPNANAVKACMNRIELRRFAAEKLKLPTTKYAFAENEEEVKRACKDIGFPCLIKPEMSSSGHGHVLVNKIENVEEAYRESISHARGKSRRVIVEEFVKIDTELTVLTYRYHSNSDSIITKTIEPIEHKRPSYYYVESWHPSNVSQGVKETARGIAQKVAEELGGLGIYGVEIIVSGNRILFSEVAPRPHDTGLVTLASSDINEFQIHVRSAIGLPTPEVKLVSPAASHVILAQTENVWGPKFLNIEKAMEIPGVQVRLFGKPVTYEKRRMGVVLATGNSVEEALEKVRKASSIILVK</sequence>
<feature type="binding site" evidence="7">
    <location>
        <position position="166"/>
    </location>
    <ligand>
        <name>ATP</name>
        <dbReference type="ChEBI" id="CHEBI:30616"/>
    </ligand>
</feature>
<dbReference type="SUPFAM" id="SSF52440">
    <property type="entry name" value="PreATP-grasp domain"/>
    <property type="match status" value="1"/>
</dbReference>
<feature type="binding site" evidence="7">
    <location>
        <position position="283"/>
    </location>
    <ligand>
        <name>Mg(2+)</name>
        <dbReference type="ChEBI" id="CHEBI:18420"/>
    </ligand>
</feature>
<feature type="binding site" evidence="7">
    <location>
        <position position="125"/>
    </location>
    <ligand>
        <name>ATP</name>
        <dbReference type="ChEBI" id="CHEBI:30616"/>
    </ligand>
</feature>
<dbReference type="AlphaFoldDB" id="A0A157SWQ4"/>
<comment type="similarity">
    <text evidence="7">Belongs to the PurK/PurT family.</text>
</comment>
<dbReference type="Proteomes" id="UP000076770">
    <property type="component" value="Chromosome i"/>
</dbReference>
<dbReference type="HAMAP" id="MF_01643">
    <property type="entry name" value="PurT"/>
    <property type="match status" value="1"/>
</dbReference>
<dbReference type="FunFam" id="3.40.50.20:FF:000022">
    <property type="entry name" value="Formate-dependent phosphoribosylglycinamide formyltransferase"/>
    <property type="match status" value="1"/>
</dbReference>
<dbReference type="InterPro" id="IPR054350">
    <property type="entry name" value="PurT/PurK_preATP-grasp"/>
</dbReference>
<organism evidence="9 10">
    <name type="scientific">Saccharolobus solfataricus</name>
    <name type="common">Sulfolobus solfataricus</name>
    <dbReference type="NCBI Taxonomy" id="2287"/>
    <lineage>
        <taxon>Archaea</taxon>
        <taxon>Thermoproteota</taxon>
        <taxon>Thermoprotei</taxon>
        <taxon>Sulfolobales</taxon>
        <taxon>Sulfolobaceae</taxon>
        <taxon>Saccharolobus</taxon>
    </lineage>
</organism>
<keyword evidence="1 7" id="KW-0436">Ligase</keyword>
<evidence type="ECO:0000256" key="7">
    <source>
        <dbReference type="HAMAP-Rule" id="MF_01643"/>
    </source>
</evidence>
<evidence type="ECO:0000313" key="9">
    <source>
        <dbReference type="EMBL" id="SAI83582.1"/>
    </source>
</evidence>
<dbReference type="Pfam" id="PF02222">
    <property type="entry name" value="ATP-grasp"/>
    <property type="match status" value="1"/>
</dbReference>
<reference evidence="10" key="1">
    <citation type="submission" date="2016-04" db="EMBL/GenBank/DDBJ databases">
        <authorList>
            <person name="Shah S.A."/>
            <person name="Garrett R.A."/>
        </authorList>
    </citation>
    <scope>NUCLEOTIDE SEQUENCE [LARGE SCALE GENOMIC DNA]</scope>
    <source>
        <strain evidence="10">ATCC 35091 / DSM 1616 / JCM 8930 / NBRC 15331 / P1</strain>
    </source>
</reference>
<accession>A0A157SWQ4</accession>
<feature type="binding site" evidence="7">
    <location>
        <position position="93"/>
    </location>
    <ligand>
        <name>N(1)-(5-phospho-beta-D-ribosyl)glycinamide</name>
        <dbReference type="ChEBI" id="CHEBI:143788"/>
    </ligand>
</feature>
<dbReference type="Gene3D" id="3.30.470.20">
    <property type="entry name" value="ATP-grasp fold, B domain"/>
    <property type="match status" value="1"/>
</dbReference>
<comment type="pathway">
    <text evidence="7">Purine metabolism; IMP biosynthesis via de novo pathway; N(2)-formyl-N(1)-(5-phospho-D-ribosyl)glycinamide from N(1)-(5-phospho-D-ribosyl)glycinamide (formate route): step 1/1.</text>
</comment>
<dbReference type="InterPro" id="IPR048740">
    <property type="entry name" value="PurT_C"/>
</dbReference>
<comment type="caution">
    <text evidence="7">Lacks conserved residue(s) required for the propagation of feature annotation.</text>
</comment>
<evidence type="ECO:0000256" key="2">
    <source>
        <dbReference type="ARBA" id="ARBA00022723"/>
    </source>
</evidence>
<evidence type="ECO:0000256" key="6">
    <source>
        <dbReference type="ARBA" id="ARBA00022842"/>
    </source>
</evidence>
<dbReference type="UniPathway" id="UPA00074">
    <property type="reaction ID" value="UER00127"/>
</dbReference>
<evidence type="ECO:0000313" key="10">
    <source>
        <dbReference type="Proteomes" id="UP000076770"/>
    </source>
</evidence>
<dbReference type="InterPro" id="IPR005862">
    <property type="entry name" value="PurT"/>
</dbReference>
<dbReference type="GO" id="GO:0043815">
    <property type="term" value="F:phosphoribosylglycinamide formyltransferase 2 activity"/>
    <property type="evidence" value="ECO:0007669"/>
    <property type="project" value="UniProtKB-UniRule"/>
</dbReference>
<feature type="binding site" evidence="7">
    <location>
        <position position="214"/>
    </location>
    <ligand>
        <name>ATP</name>
        <dbReference type="ChEBI" id="CHEBI:30616"/>
    </ligand>
</feature>
<feature type="binding site" evidence="7">
    <location>
        <position position="295"/>
    </location>
    <ligand>
        <name>Mg(2+)</name>
        <dbReference type="ChEBI" id="CHEBI:18420"/>
    </ligand>
</feature>
<keyword evidence="3 7" id="KW-0547">Nucleotide-binding</keyword>
<dbReference type="GO" id="GO:0006189">
    <property type="term" value="P:'de novo' IMP biosynthetic process"/>
    <property type="evidence" value="ECO:0007669"/>
    <property type="project" value="UniProtKB-UniRule"/>
</dbReference>
<dbReference type="Pfam" id="PF22660">
    <property type="entry name" value="RS_preATP-grasp-like"/>
    <property type="match status" value="1"/>
</dbReference>
<dbReference type="PROSITE" id="PS50975">
    <property type="entry name" value="ATP_GRASP"/>
    <property type="match status" value="1"/>
</dbReference>
<keyword evidence="6 7" id="KW-0460">Magnesium</keyword>
<dbReference type="InterPro" id="IPR003135">
    <property type="entry name" value="ATP-grasp_carboxylate-amine"/>
</dbReference>
<gene>
    <name evidence="7" type="primary">purT</name>
    <name evidence="9" type="ORF">SSOP1_0028</name>
</gene>
<dbReference type="Gene3D" id="3.40.50.20">
    <property type="match status" value="1"/>
</dbReference>
<comment type="subunit">
    <text evidence="7">Homodimer.</text>
</comment>
<evidence type="ECO:0000259" key="8">
    <source>
        <dbReference type="PROSITE" id="PS50975"/>
    </source>
</evidence>
<feature type="binding site" evidence="7">
    <location>
        <begin position="33"/>
        <end position="34"/>
    </location>
    <ligand>
        <name>N(1)-(5-phospho-beta-D-ribosyl)glycinamide</name>
        <dbReference type="ChEBI" id="CHEBI:143788"/>
    </ligand>
</feature>
<dbReference type="InterPro" id="IPR016185">
    <property type="entry name" value="PreATP-grasp_dom_sf"/>
</dbReference>
<keyword evidence="4 7" id="KW-0658">Purine biosynthesis</keyword>
<evidence type="ECO:0000256" key="1">
    <source>
        <dbReference type="ARBA" id="ARBA00022598"/>
    </source>
</evidence>
<dbReference type="SUPFAM" id="SSF56059">
    <property type="entry name" value="Glutathione synthetase ATP-binding domain-like"/>
    <property type="match status" value="1"/>
</dbReference>
<dbReference type="PANTHER" id="PTHR43055">
    <property type="entry name" value="FORMATE-DEPENDENT PHOSPHORIBOSYLGLYCINAMIDE FORMYLTRANSFERASE"/>
    <property type="match status" value="1"/>
</dbReference>
<dbReference type="Pfam" id="PF21244">
    <property type="entry name" value="PurT_C"/>
    <property type="match status" value="1"/>
</dbReference>
<feature type="binding site" evidence="7">
    <location>
        <position position="373"/>
    </location>
    <ligand>
        <name>N(1)-(5-phospho-beta-D-ribosyl)glycinamide</name>
        <dbReference type="ChEBI" id="CHEBI:143788"/>
    </ligand>
</feature>
<protein>
    <recommendedName>
        <fullName evidence="7">Formate-dependent phosphoribosylglycinamide formyltransferase</fullName>
        <ecNumber evidence="7">6.3.1.21</ecNumber>
    </recommendedName>
    <alternativeName>
        <fullName evidence="7">5'-phosphoribosylglycinamide transformylase 2</fullName>
    </alternativeName>
    <alternativeName>
        <fullName evidence="7">Formate-dependent GAR transformylase</fullName>
    </alternativeName>
    <alternativeName>
        <fullName evidence="7">GAR transformylase 2</fullName>
        <shortName evidence="7">GART 2</shortName>
    </alternativeName>
    <alternativeName>
        <fullName evidence="7">Non-folate glycinamide ribonucleotide transformylase</fullName>
    </alternativeName>
    <alternativeName>
        <fullName evidence="7">Phosphoribosylglycinamide formyltransferase 2</fullName>
    </alternativeName>
</protein>
<keyword evidence="2 7" id="KW-0479">Metal-binding</keyword>
<dbReference type="NCBIfam" id="NF006766">
    <property type="entry name" value="PRK09288.1"/>
    <property type="match status" value="1"/>
</dbReference>
<name>A0A157SWQ4_SACSO</name>
<keyword evidence="9" id="KW-0808">Transferase</keyword>
<comment type="function">
    <text evidence="7">Involved in the de novo purine biosynthesis. Catalyzes the transfer of formate to 5-phospho-ribosyl-glycinamide (GAR), producing 5-phospho-ribosyl-N-formylglycinamide (FGAR). Formate is provided by PurU via hydrolysis of 10-formyl-tetrahydrofolate.</text>
</comment>
<dbReference type="Gene3D" id="3.30.1490.20">
    <property type="entry name" value="ATP-grasp fold, A domain"/>
    <property type="match status" value="1"/>
</dbReference>
<dbReference type="GO" id="GO:0000287">
    <property type="term" value="F:magnesium ion binding"/>
    <property type="evidence" value="ECO:0007669"/>
    <property type="project" value="InterPro"/>
</dbReference>
<dbReference type="InterPro" id="IPR011761">
    <property type="entry name" value="ATP-grasp"/>
</dbReference>
<evidence type="ECO:0000256" key="4">
    <source>
        <dbReference type="ARBA" id="ARBA00022755"/>
    </source>
</evidence>